<accession>A0A133KGB6</accession>
<dbReference type="OrthoDB" id="2056845at2"/>
<evidence type="ECO:0000313" key="7">
    <source>
        <dbReference type="EMBL" id="KWZ78611.1"/>
    </source>
</evidence>
<feature type="domain" description="F5/8 type C" evidence="6">
    <location>
        <begin position="1802"/>
        <end position="1967"/>
    </location>
</feature>
<comment type="similarity">
    <text evidence="1">Belongs to the serine-aspartate repeat-containing protein (SDr) family.</text>
</comment>
<dbReference type="RefSeq" id="WP_060929152.1">
    <property type="nucleotide sequence ID" value="NZ_KQ955265.1"/>
</dbReference>
<keyword evidence="5" id="KW-0812">Transmembrane</keyword>
<dbReference type="Gene3D" id="2.60.40.10">
    <property type="entry name" value="Immunoglobulins"/>
    <property type="match status" value="11"/>
</dbReference>
<evidence type="ECO:0000256" key="5">
    <source>
        <dbReference type="SAM" id="Phobius"/>
    </source>
</evidence>
<dbReference type="SUPFAM" id="SSF49478">
    <property type="entry name" value="Cna protein B-type domain"/>
    <property type="match status" value="2"/>
</dbReference>
<dbReference type="InterPro" id="IPR000421">
    <property type="entry name" value="FA58C"/>
</dbReference>
<name>A0A133KGB6_9FIRM</name>
<dbReference type="Pfam" id="PF00754">
    <property type="entry name" value="F5_F8_type_C"/>
    <property type="match status" value="1"/>
</dbReference>
<evidence type="ECO:0000256" key="2">
    <source>
        <dbReference type="ARBA" id="ARBA00022525"/>
    </source>
</evidence>
<dbReference type="PROSITE" id="PS50022">
    <property type="entry name" value="FA58C_3"/>
    <property type="match status" value="2"/>
</dbReference>
<keyword evidence="8" id="KW-1185">Reference proteome</keyword>
<reference evidence="8" key="1">
    <citation type="submission" date="2016-01" db="EMBL/GenBank/DDBJ databases">
        <authorList>
            <person name="Mitreva M."/>
            <person name="Pepin K.H."/>
            <person name="Mihindukulasuriya K.A."/>
            <person name="Fulton R."/>
            <person name="Fronick C."/>
            <person name="O'Laughlin M."/>
            <person name="Miner T."/>
            <person name="Herter B."/>
            <person name="Rosa B.A."/>
            <person name="Cordes M."/>
            <person name="Tomlinson C."/>
            <person name="Wollam A."/>
            <person name="Palsikar V.B."/>
            <person name="Mardis E.R."/>
            <person name="Wilson R.K."/>
        </authorList>
    </citation>
    <scope>NUCLEOTIDE SEQUENCE [LARGE SCALE GENOMIC DNA]</scope>
    <source>
        <strain evidence="8">MJR8151</strain>
    </source>
</reference>
<dbReference type="STRING" id="33036.HMPREF3200_00623"/>
<dbReference type="EMBL" id="LRPM01000022">
    <property type="protein sequence ID" value="KWZ78611.1"/>
    <property type="molecule type" value="Genomic_DNA"/>
</dbReference>
<feature type="compositionally biased region" description="Polar residues" evidence="4">
    <location>
        <begin position="2680"/>
        <end position="2700"/>
    </location>
</feature>
<keyword evidence="5" id="KW-1133">Transmembrane helix</keyword>
<comment type="caution">
    <text evidence="7">The sequence shown here is derived from an EMBL/GenBank/DDBJ whole genome shotgun (WGS) entry which is preliminary data.</text>
</comment>
<dbReference type="InterPro" id="IPR008966">
    <property type="entry name" value="Adhesion_dom_sf"/>
</dbReference>
<sequence>MKNRSQKLLKNHKKLILMLVFILSFAYLFTYQTSDAGGDIIKHIWDLLPKIKKEYHASIPLRDYKENAQLYNINIKEENGQKKIIWKYDVTFEGLTDFSDAKDKIEHFFTTTKTSGLGTPLIKEIKGPNGIININSSNFTDDKINTCKSQFAKPSDFPDGTYEFTIETPITELRENYTLYVNTQLTANMYKGEYVPKDGGEGSYQFDKDSVIKAPSMLSLTVKAEDNYGDDENISLAELKEDMPNFTELDSNGIITQGSYISDSKIRWTSTFMNKTLDKTDLELDMTADSSQNPGRVKLFYYMPGENGYEKIKEEEIDASKITIKDIEPSTIVEAILETSVNNNGKTQNHSLGTDNNASLESFYGGLTINKIWLNNMAQDAEFTINGQKVSIGKSYTGKTIDGHPSTSRGPFVKQKFEQTNDRIKKYKRLEYEVLEIPQKDYKLSYYSVDRENLIYNFANAKRQAAKKEEDDDSDDLQCKATRYGIYEIDPVYIHSYWYKNEKYSDWFGYGGGISGKFRIPAGASQGDYFRLKIPKELKIEKEVSETKAWTKIYDSHGLDIGELYLTDVDELTFKLNSNANKNVDYTGNFYIGVGQKGNNLIKVDGKNVSPTEAEKYLYGVIPVQSEFYDKDNPMNKLVTENLEFKSEYVGEDLKCSTKINQKATVNYTDDKIKKQTDLLNKYVVEDDHEEQSLTYEIVFNASQAVGVSWFEDYLNETIELFHGNNERAIEQDIQVYYGKPTASNSVAREGLVQIYPNSDNVEDSPSVVISGYPYEGSDPRAITLNGGRITEKLRIKFAFTNLKRRAILVRLKAKKKDLRGSTNVRPYLHNNKYYYYNRVKTKQIRRDVQYVSNYCETKAGASGSEYDESKGRFRIRKVDKNKIPIIESKAEFLLKGGPDTGNYAAIRKTDEQGYISFEGLIPGKTYILSERKSPKGYKKNYKKYEIKTKVHSQEAGAEFKVDITIKELPNGKEIPVSYEKPVDIVNEKIPKFIVKKIDKSTKLPLKGAAFRLTKIKDAVASMNDSDNSNKQSSYDVSIGRGQNMSEFVFDDLSPGQYKLEEVQVPKGYKKMASFVIDVSNEGTSISKIRGFDPNNNSADQDTKKTANGFEIHAYNNKIEPPKKNIVRFVKTNQFGRRLRDDLYNIIKEKIANGEIYTYPGENLDTKFKGLMASISDNVKFTVYRTKQNWDPNFGMLTTKDGTKITPVLKREVSSNDNDFDEVNAKMNENTSEFEFYSLKDGKYWLVEGFDSTFGEGYELFKEIYGNIDNKILSSFEIENNRVSKVNGKPLTDSLIEVVNEKKATKFTIEKVDKVTKKALAGAEFTLYKGKEEITRQYSDSKGIVTFEDIGPGTYRVVESKAPRAYKKSKTEIKVVVDSDLNIKINNQAINKIQVSNEKQSGISIIKLAEDGKALKGRAKFCIIPVDKGVSKENFEEALRTNGNRNARNCIWHENTDDKGDDSIKLNGKIYYLPKHSKVKNKLENYQLFDVIDGSLERTNIKFKNPGKYIFAEYDAPKAYDIIKPVLLELKEVQGQLTYNIISGNSELTLDNHSEIMKFTAKDKIIRSKFALKKVKETANKNRNPIGVDFTESKDVSFRLTKTKREIAARSDYDESDIDKTFATNGRVDKTWKTNQDVVFDNLRPGYYVLEETKPPEEYIKTGETYRINVDDKGSIDFSIYSKEGLLRKYFITQFEMDYLPWFKDNGNLVRIDNRQEPKAKFAFYKKADSTTNPMAELYDRDLEAKFKLTKDGDSSFRAIEQTKKASEKFIFENLKKGIYTLEEVQAPRGYLKTSKNYKISVDELGDVKIFEPTADEVAKKVSATFSHNLNTNSISNISSVTDGNEGNEAVFKLKDPKINKGEYIQLDLGNIHYISKVKLLQNIRATQGNNDAFDDVDLEYSLDGTTFHKLKNYANTNPNKGTFDNSIRRIDENTPFCAKVVRIENKVESGGRWLRLNEFRVEGYPVIQKNVGQKKEISLEEQDTLAKSDDHVFEIANLEIPKIKLIKTDENGREIAKANAEFELRKVDDASTNVNNLTEGSGDLVYKILVKEGTSKLIDSKGKEVSDNQLSLDKLGKYILVEKTSPKFYKKLAKPILLEAYQDQVAISGGKKKVLWFKNVASDSNLTIGLEENGRLIKFSVKNKKIQSKFAFKKKIQSATNKPMQDIPNGNLQAEFKLTKDGLLPDLNPLTKKQKVSTAFEFANLEAGDYSLEESLAPVGFMKTNDKYKVKIDDYGNVVIYKELANKNSSKINASLSHSFGNITIENLANATDDDDNNEATFRLSGSILKKGDYLQLAFNEANYVTSLKFLQNTVSQKTGRDIFDDFDIEYSLDGTTLHKAASYNSTFVDDKAIKTINLSNPFVAKYVRIRSNVESGGRWLRVTSFEAQGYRVEPVKDLANERQDTILATDIFGIGNLENPKIKIIKQDDGGNEISSANAEFELRKVDDTNNDVNKLDDNSGELVHKISIENGQTKLKKADGTEIEGNQLQIEKLGKYILVEKVPPRGYRKLDKPILLNVKEDQIDKGAKKISWFEIKSSTDIVKLEIDTSNGVLATFKVKNKEIKSKFAFKKKAESLSEPMVDIAGDKTATFKLTKDGDKTFSQTLTKKVNETFEFNDLKKGDYSLEETKAPSGFVKTDKLYRISIDDEGTVRIFKASKDSKNSKIQKPKFEYKMNASPENPSNATDSIENNETVFKPSNSPIRKDDFIKLSFDKVHHISKIKLLLNNARANAGNDIFDDADLEYSLDGKTFVKYKNYKSGKRIEEDVDLYAKEIRYRSNTQAGSRWFSVSEFEAYGYEADLVKELSQKDQENLKPFDIGNLQNPRLVLEKIDGKTNELIDTNKVNKDFTAKFTLYKIPDDAQSFDGLPSNDKKKLKDFTLVNGRAELADDSITELGRYALCESESPDDYQTMTPIILDLVKIKGVSGTKLSLGWKLVSESLDKGVYNLQAQDANKKFDDKIEIDYSKLFDNDPAITLKVKNYRDDRGKFEFDKVDKANNNPLNGASFTLTKDNDNNFTPITRDGTNTSKFAFENLNPGTYTLEETVVPTGYKKEDKTYKAFVNDYGDTSLFSLSGKEKAEKIPLSEDNLIKSVRYNDCIKDLQNIFDDKTSTEARVELSRDITGDYVDKNEFVGIDLKGLYRIASFDFNQGPAKESNSGNDAYDEFVIEYSLDGVNYRRFKKYKNPNSPNKPSDDKRREAYDISENLNTYARYIRIRNLTKATGRWLRIRNISATGYKVDEIKNFRKNATVDPAKIENIKIKKVKLKIAKLDLDGKSITGDIYTSARFFISKTDSKDENNKYNGQVADLKDGAFTFDNKGQLFEPGLYYLVESRAPRGYMKLSKPIPFFIENDGSLIIPAKLKDGSTGEYVKDENFIYKDYIKVKENNSDENLLTIEVKNQKFTYPGTGGRGIIFLSIIGVLVMSLGIFFYQRKTSIER</sequence>
<dbReference type="SUPFAM" id="SSF49401">
    <property type="entry name" value="Bacterial adhesins"/>
    <property type="match status" value="1"/>
</dbReference>
<keyword evidence="3" id="KW-0732">Signal</keyword>
<evidence type="ECO:0000259" key="6">
    <source>
        <dbReference type="PROSITE" id="PS50022"/>
    </source>
</evidence>
<dbReference type="Pfam" id="PF17802">
    <property type="entry name" value="SpaA"/>
    <property type="match status" value="9"/>
</dbReference>
<dbReference type="SUPFAM" id="SSF49785">
    <property type="entry name" value="Galactose-binding domain-like"/>
    <property type="match status" value="4"/>
</dbReference>
<dbReference type="PATRIC" id="fig|33036.3.peg.620"/>
<evidence type="ECO:0000313" key="8">
    <source>
        <dbReference type="Proteomes" id="UP000070383"/>
    </source>
</evidence>
<dbReference type="Proteomes" id="UP000070383">
    <property type="component" value="Unassembled WGS sequence"/>
</dbReference>
<dbReference type="Gene3D" id="2.60.120.260">
    <property type="entry name" value="Galactose-binding domain-like"/>
    <property type="match status" value="4"/>
</dbReference>
<protein>
    <submittedName>
        <fullName evidence="7">F5/8 type C domain protein</fullName>
    </submittedName>
</protein>
<dbReference type="InterPro" id="IPR008979">
    <property type="entry name" value="Galactose-bd-like_sf"/>
</dbReference>
<evidence type="ECO:0000256" key="3">
    <source>
        <dbReference type="ARBA" id="ARBA00022729"/>
    </source>
</evidence>
<keyword evidence="2" id="KW-0964">Secreted</keyword>
<gene>
    <name evidence="7" type="ORF">HMPREF3200_00623</name>
</gene>
<feature type="domain" description="F5/8 type C" evidence="6">
    <location>
        <begin position="2240"/>
        <end position="2392"/>
    </location>
</feature>
<dbReference type="InterPro" id="IPR013783">
    <property type="entry name" value="Ig-like_fold"/>
</dbReference>
<feature type="region of interest" description="Disordered" evidence="4">
    <location>
        <begin position="2677"/>
        <end position="2700"/>
    </location>
</feature>
<evidence type="ECO:0000256" key="1">
    <source>
        <dbReference type="ARBA" id="ARBA00007257"/>
    </source>
</evidence>
<keyword evidence="5" id="KW-0472">Membrane</keyword>
<proteinExistence type="inferred from homology"/>
<dbReference type="PANTHER" id="PTHR36108:SF13">
    <property type="entry name" value="COLOSSIN-B-RELATED"/>
    <property type="match status" value="1"/>
</dbReference>
<evidence type="ECO:0000256" key="4">
    <source>
        <dbReference type="SAM" id="MobiDB-lite"/>
    </source>
</evidence>
<dbReference type="PANTHER" id="PTHR36108">
    <property type="entry name" value="COLOSSIN-B-RELATED"/>
    <property type="match status" value="1"/>
</dbReference>
<feature type="transmembrane region" description="Helical" evidence="5">
    <location>
        <begin position="3415"/>
        <end position="3434"/>
    </location>
</feature>
<organism evidence="7 8">
    <name type="scientific">Anaerococcus tetradius</name>
    <dbReference type="NCBI Taxonomy" id="33036"/>
    <lineage>
        <taxon>Bacteria</taxon>
        <taxon>Bacillati</taxon>
        <taxon>Bacillota</taxon>
        <taxon>Tissierellia</taxon>
        <taxon>Tissierellales</taxon>
        <taxon>Peptoniphilaceae</taxon>
        <taxon>Anaerococcus</taxon>
    </lineage>
</organism>
<dbReference type="InterPro" id="IPR041033">
    <property type="entry name" value="SpaA_PFL_dom_1"/>
</dbReference>